<dbReference type="InterPro" id="IPR000286">
    <property type="entry name" value="HDACs"/>
</dbReference>
<evidence type="ECO:0000256" key="1">
    <source>
        <dbReference type="ARBA" id="ARBA00005947"/>
    </source>
</evidence>
<keyword evidence="5" id="KW-1185">Reference proteome</keyword>
<dbReference type="STRING" id="479434.Sthe_0918"/>
<evidence type="ECO:0000259" key="3">
    <source>
        <dbReference type="Pfam" id="PF00850"/>
    </source>
</evidence>
<dbReference type="RefSeq" id="WP_012871402.1">
    <property type="nucleotide sequence ID" value="NC_013523.1"/>
</dbReference>
<dbReference type="GO" id="GO:0004407">
    <property type="term" value="F:histone deacetylase activity"/>
    <property type="evidence" value="ECO:0007669"/>
    <property type="project" value="InterPro"/>
</dbReference>
<dbReference type="EMBL" id="CP001823">
    <property type="protein sequence ID" value="ACZ38355.1"/>
    <property type="molecule type" value="Genomic_DNA"/>
</dbReference>
<sequence>MDIPTALILSDRFRLHDTGAHPENAQRLVAIERHLHECGLMNERAVLDPEPATPEDIALVHDPEYIRFIEHIAHAGGAYLDSDTYVSPLTYETAMLAAGAAIQAVDYVLDGAAPRVFVFPRPPGHHALRRQGMGFCIFNNIAVAARHALERRGLRRVAIIDWDVHHGNGTQEAFYDTDEVLFFSVHQWPLFPGTGHRDEEGVAYGQSYTVNLPLPPGSDDADYARVFDDVIGPRLIEYAPDLILVSAGFDAHRDDPLALMEVTERGFYGIARRVREWADQLSEGRLVLLLEGGYNQRALVRSVEATIRALDALPAPEECAE</sequence>
<dbReference type="InterPro" id="IPR003084">
    <property type="entry name" value="HDAC_I/II"/>
</dbReference>
<keyword evidence="2" id="KW-0378">Hydrolase</keyword>
<dbReference type="Gene3D" id="3.40.800.20">
    <property type="entry name" value="Histone deacetylase domain"/>
    <property type="match status" value="1"/>
</dbReference>
<dbReference type="KEGG" id="sti:Sthe_0918"/>
<dbReference type="Proteomes" id="UP000002027">
    <property type="component" value="Chromosome 1"/>
</dbReference>
<dbReference type="FunCoup" id="D1C288">
    <property type="interactions" value="328"/>
</dbReference>
<dbReference type="PANTHER" id="PTHR10625">
    <property type="entry name" value="HISTONE DEACETYLASE HDAC1-RELATED"/>
    <property type="match status" value="1"/>
</dbReference>
<feature type="domain" description="Histone deacetylase" evidence="3">
    <location>
        <begin position="21"/>
        <end position="310"/>
    </location>
</feature>
<dbReference type="InterPro" id="IPR037138">
    <property type="entry name" value="His_deacetylse_dom_sf"/>
</dbReference>
<evidence type="ECO:0000313" key="5">
    <source>
        <dbReference type="Proteomes" id="UP000002027"/>
    </source>
</evidence>
<dbReference type="PANTHER" id="PTHR10625:SF10">
    <property type="entry name" value="HISTONE DEACETYLASE HDAC1"/>
    <property type="match status" value="1"/>
</dbReference>
<evidence type="ECO:0000313" key="4">
    <source>
        <dbReference type="EMBL" id="ACZ38355.1"/>
    </source>
</evidence>
<dbReference type="SUPFAM" id="SSF52768">
    <property type="entry name" value="Arginase/deacetylase"/>
    <property type="match status" value="1"/>
</dbReference>
<protein>
    <submittedName>
        <fullName evidence="4">Histone deacetylase superfamily</fullName>
    </submittedName>
</protein>
<dbReference type="GO" id="GO:0040029">
    <property type="term" value="P:epigenetic regulation of gene expression"/>
    <property type="evidence" value="ECO:0007669"/>
    <property type="project" value="TreeGrafter"/>
</dbReference>
<dbReference type="InterPro" id="IPR023801">
    <property type="entry name" value="His_deacetylse_dom"/>
</dbReference>
<dbReference type="InParanoid" id="D1C288"/>
<comment type="similarity">
    <text evidence="1">Belongs to the histone deacetylase family.</text>
</comment>
<gene>
    <name evidence="4" type="ordered locus">Sthe_0918</name>
</gene>
<reference evidence="5" key="1">
    <citation type="submission" date="2009-11" db="EMBL/GenBank/DDBJ databases">
        <title>The complete chromosome 1 of Sphaerobacter thermophilus DSM 20745.</title>
        <authorList>
            <person name="Lucas S."/>
            <person name="Copeland A."/>
            <person name="Lapidus A."/>
            <person name="Glavina del Rio T."/>
            <person name="Dalin E."/>
            <person name="Tice H."/>
            <person name="Bruce D."/>
            <person name="Goodwin L."/>
            <person name="Pitluck S."/>
            <person name="Kyrpides N."/>
            <person name="Mavromatis K."/>
            <person name="Ivanova N."/>
            <person name="Mikhailova N."/>
            <person name="LaButti K.M."/>
            <person name="Clum A."/>
            <person name="Sun H.I."/>
            <person name="Brettin T."/>
            <person name="Detter J.C."/>
            <person name="Han C."/>
            <person name="Larimer F."/>
            <person name="Land M."/>
            <person name="Hauser L."/>
            <person name="Markowitz V."/>
            <person name="Cheng J.F."/>
            <person name="Hugenholtz P."/>
            <person name="Woyke T."/>
            <person name="Wu D."/>
            <person name="Steenblock K."/>
            <person name="Schneider S."/>
            <person name="Pukall R."/>
            <person name="Goeker M."/>
            <person name="Klenk H.P."/>
            <person name="Eisen J.A."/>
        </authorList>
    </citation>
    <scope>NUCLEOTIDE SEQUENCE [LARGE SCALE GENOMIC DNA]</scope>
    <source>
        <strain evidence="5">ATCC 49802 / DSM 20745 / S 6022</strain>
    </source>
</reference>
<dbReference type="InterPro" id="IPR023696">
    <property type="entry name" value="Ureohydrolase_dom_sf"/>
</dbReference>
<dbReference type="HOGENOM" id="CLU_007727_8_2_0"/>
<dbReference type="eggNOG" id="COG0123">
    <property type="taxonomic scope" value="Bacteria"/>
</dbReference>
<dbReference type="GO" id="GO:0016787">
    <property type="term" value="F:hydrolase activity"/>
    <property type="evidence" value="ECO:0007669"/>
    <property type="project" value="UniProtKB-KW"/>
</dbReference>
<dbReference type="Pfam" id="PF00850">
    <property type="entry name" value="Hist_deacetyl"/>
    <property type="match status" value="1"/>
</dbReference>
<dbReference type="OrthoDB" id="9808367at2"/>
<dbReference type="PRINTS" id="PR01271">
    <property type="entry name" value="HISDACETLASE"/>
</dbReference>
<proteinExistence type="inferred from homology"/>
<organism evidence="4 5">
    <name type="scientific">Sphaerobacter thermophilus (strain ATCC 49802 / DSM 20745 / KCCM 41009 / NCIMB 13125 / S 6022)</name>
    <dbReference type="NCBI Taxonomy" id="479434"/>
    <lineage>
        <taxon>Bacteria</taxon>
        <taxon>Pseudomonadati</taxon>
        <taxon>Thermomicrobiota</taxon>
        <taxon>Thermomicrobia</taxon>
        <taxon>Sphaerobacterales</taxon>
        <taxon>Sphaerobacterineae</taxon>
        <taxon>Sphaerobacteraceae</taxon>
        <taxon>Sphaerobacter</taxon>
    </lineage>
</organism>
<reference evidence="4 5" key="2">
    <citation type="journal article" date="2010" name="Stand. Genomic Sci.">
        <title>Complete genome sequence of Desulfohalobium retbaense type strain (HR(100)).</title>
        <authorList>
            <person name="Spring S."/>
            <person name="Nolan M."/>
            <person name="Lapidus A."/>
            <person name="Glavina Del Rio T."/>
            <person name="Copeland A."/>
            <person name="Tice H."/>
            <person name="Cheng J.F."/>
            <person name="Lucas S."/>
            <person name="Land M."/>
            <person name="Chen F."/>
            <person name="Bruce D."/>
            <person name="Goodwin L."/>
            <person name="Pitluck S."/>
            <person name="Ivanova N."/>
            <person name="Mavromatis K."/>
            <person name="Mikhailova N."/>
            <person name="Pati A."/>
            <person name="Chen A."/>
            <person name="Palaniappan K."/>
            <person name="Hauser L."/>
            <person name="Chang Y.J."/>
            <person name="Jeffries C.D."/>
            <person name="Munk C."/>
            <person name="Kiss H."/>
            <person name="Chain P."/>
            <person name="Han C."/>
            <person name="Brettin T."/>
            <person name="Detter J.C."/>
            <person name="Schuler E."/>
            <person name="Goker M."/>
            <person name="Rohde M."/>
            <person name="Bristow J."/>
            <person name="Eisen J.A."/>
            <person name="Markowitz V."/>
            <person name="Hugenholtz P."/>
            <person name="Kyrpides N.C."/>
            <person name="Klenk H.P."/>
        </authorList>
    </citation>
    <scope>NUCLEOTIDE SEQUENCE [LARGE SCALE GENOMIC DNA]</scope>
    <source>
        <strain evidence="5">ATCC 49802 / DSM 20745 / S 6022</strain>
    </source>
</reference>
<dbReference type="CDD" id="cd09992">
    <property type="entry name" value="HDAC_classII"/>
    <property type="match status" value="1"/>
</dbReference>
<name>D1C288_SPHTD</name>
<dbReference type="AlphaFoldDB" id="D1C288"/>
<dbReference type="PRINTS" id="PR01270">
    <property type="entry name" value="HDASUPER"/>
</dbReference>
<accession>D1C288</accession>
<evidence type="ECO:0000256" key="2">
    <source>
        <dbReference type="ARBA" id="ARBA00022801"/>
    </source>
</evidence>